<dbReference type="SUPFAM" id="SSF56112">
    <property type="entry name" value="Protein kinase-like (PK-like)"/>
    <property type="match status" value="1"/>
</dbReference>
<organism evidence="14 15">
    <name type="scientific">Tritrichomonas foetus</name>
    <dbReference type="NCBI Taxonomy" id="1144522"/>
    <lineage>
        <taxon>Eukaryota</taxon>
        <taxon>Metamonada</taxon>
        <taxon>Parabasalia</taxon>
        <taxon>Tritrichomonadida</taxon>
        <taxon>Tritrichomonadidae</taxon>
        <taxon>Tritrichomonas</taxon>
    </lineage>
</organism>
<dbReference type="PANTHER" id="PTHR24056">
    <property type="entry name" value="CELL DIVISION PROTEIN KINASE"/>
    <property type="match status" value="1"/>
</dbReference>
<dbReference type="GO" id="GO:0000307">
    <property type="term" value="C:cyclin-dependent protein kinase holoenzyme complex"/>
    <property type="evidence" value="ECO:0007669"/>
    <property type="project" value="TreeGrafter"/>
</dbReference>
<dbReference type="SMART" id="SM00220">
    <property type="entry name" value="S_TKc"/>
    <property type="match status" value="1"/>
</dbReference>
<dbReference type="RefSeq" id="XP_068348722.1">
    <property type="nucleotide sequence ID" value="XM_068495492.1"/>
</dbReference>
<feature type="compositionally biased region" description="Low complexity" evidence="12">
    <location>
        <begin position="343"/>
        <end position="356"/>
    </location>
</feature>
<dbReference type="EMBL" id="MLAK01001237">
    <property type="protein sequence ID" value="OHS95585.1"/>
    <property type="molecule type" value="Genomic_DNA"/>
</dbReference>
<keyword evidence="4" id="KW-0808">Transferase</keyword>
<evidence type="ECO:0000313" key="15">
    <source>
        <dbReference type="Proteomes" id="UP000179807"/>
    </source>
</evidence>
<dbReference type="GeneID" id="94830196"/>
<keyword evidence="6 14" id="KW-0418">Kinase</keyword>
<name>A0A1J4JA84_9EUKA</name>
<evidence type="ECO:0000256" key="3">
    <source>
        <dbReference type="ARBA" id="ARBA00022527"/>
    </source>
</evidence>
<evidence type="ECO:0000256" key="4">
    <source>
        <dbReference type="ARBA" id="ARBA00022679"/>
    </source>
</evidence>
<dbReference type="GO" id="GO:0004693">
    <property type="term" value="F:cyclin-dependent protein serine/threonine kinase activity"/>
    <property type="evidence" value="ECO:0007669"/>
    <property type="project" value="UniProtKB-EC"/>
</dbReference>
<evidence type="ECO:0000256" key="2">
    <source>
        <dbReference type="ARBA" id="ARBA00012425"/>
    </source>
</evidence>
<dbReference type="GO" id="GO:0005524">
    <property type="term" value="F:ATP binding"/>
    <property type="evidence" value="ECO:0007669"/>
    <property type="project" value="UniProtKB-UniRule"/>
</dbReference>
<dbReference type="Gene3D" id="1.10.510.10">
    <property type="entry name" value="Transferase(Phosphotransferase) domain 1"/>
    <property type="match status" value="1"/>
</dbReference>
<comment type="caution">
    <text evidence="14">The sequence shown here is derived from an EMBL/GenBank/DDBJ whole genome shotgun (WGS) entry which is preliminary data.</text>
</comment>
<dbReference type="FunFam" id="1.10.510.10:FF:000624">
    <property type="entry name" value="Mitogen-activated protein kinase"/>
    <property type="match status" value="1"/>
</dbReference>
<comment type="catalytic activity">
    <reaction evidence="8">
        <text>L-threonyl-[protein] + ATP = O-phospho-L-threonyl-[protein] + ADP + H(+)</text>
        <dbReference type="Rhea" id="RHEA:46608"/>
        <dbReference type="Rhea" id="RHEA-COMP:11060"/>
        <dbReference type="Rhea" id="RHEA-COMP:11605"/>
        <dbReference type="ChEBI" id="CHEBI:15378"/>
        <dbReference type="ChEBI" id="CHEBI:30013"/>
        <dbReference type="ChEBI" id="CHEBI:30616"/>
        <dbReference type="ChEBI" id="CHEBI:61977"/>
        <dbReference type="ChEBI" id="CHEBI:456216"/>
        <dbReference type="EC" id="2.7.11.22"/>
    </reaction>
</comment>
<dbReference type="OrthoDB" id="204883at2759"/>
<proteinExistence type="inferred from homology"/>
<keyword evidence="3 11" id="KW-0723">Serine/threonine-protein kinase</keyword>
<dbReference type="FunFam" id="3.30.200.20:FF:000124">
    <property type="entry name" value="Cyclin-dependent kinase 4"/>
    <property type="match status" value="1"/>
</dbReference>
<dbReference type="InterPro" id="IPR008271">
    <property type="entry name" value="Ser/Thr_kinase_AS"/>
</dbReference>
<dbReference type="PROSITE" id="PS00107">
    <property type="entry name" value="PROTEIN_KINASE_ATP"/>
    <property type="match status" value="1"/>
</dbReference>
<keyword evidence="7 10" id="KW-0067">ATP-binding</keyword>
<comment type="similarity">
    <text evidence="1">Belongs to the protein kinase superfamily. CMGC Ser/Thr protein kinase family. CDC2/CDKX subfamily.</text>
</comment>
<dbReference type="Proteomes" id="UP000179807">
    <property type="component" value="Unassembled WGS sequence"/>
</dbReference>
<dbReference type="InterPro" id="IPR011009">
    <property type="entry name" value="Kinase-like_dom_sf"/>
</dbReference>
<evidence type="ECO:0000256" key="9">
    <source>
        <dbReference type="ARBA" id="ARBA00048367"/>
    </source>
</evidence>
<evidence type="ECO:0000256" key="11">
    <source>
        <dbReference type="RuleBase" id="RU000304"/>
    </source>
</evidence>
<dbReference type="GO" id="GO:0005634">
    <property type="term" value="C:nucleus"/>
    <property type="evidence" value="ECO:0007669"/>
    <property type="project" value="TreeGrafter"/>
</dbReference>
<accession>A0A1J4JA84</accession>
<evidence type="ECO:0000256" key="10">
    <source>
        <dbReference type="PROSITE-ProRule" id="PRU10141"/>
    </source>
</evidence>
<protein>
    <recommendedName>
        <fullName evidence="2">cyclin-dependent kinase</fullName>
        <ecNumber evidence="2">2.7.11.22</ecNumber>
    </recommendedName>
</protein>
<reference evidence="14" key="1">
    <citation type="submission" date="2016-10" db="EMBL/GenBank/DDBJ databases">
        <authorList>
            <person name="Benchimol M."/>
            <person name="Almeida L.G."/>
            <person name="Vasconcelos A.T."/>
            <person name="Perreira-Neves A."/>
            <person name="Rosa I.A."/>
            <person name="Tasca T."/>
            <person name="Bogo M.R."/>
            <person name="de Souza W."/>
        </authorList>
    </citation>
    <scope>NUCLEOTIDE SEQUENCE [LARGE SCALE GENOMIC DNA]</scope>
    <source>
        <strain evidence="14">K</strain>
    </source>
</reference>
<evidence type="ECO:0000256" key="5">
    <source>
        <dbReference type="ARBA" id="ARBA00022741"/>
    </source>
</evidence>
<dbReference type="AlphaFoldDB" id="A0A1J4JA84"/>
<dbReference type="Gene3D" id="3.30.200.20">
    <property type="entry name" value="Phosphorylase Kinase, domain 1"/>
    <property type="match status" value="1"/>
</dbReference>
<evidence type="ECO:0000259" key="13">
    <source>
        <dbReference type="PROSITE" id="PS50011"/>
    </source>
</evidence>
<dbReference type="PANTHER" id="PTHR24056:SF546">
    <property type="entry name" value="CYCLIN-DEPENDENT KINASE 12"/>
    <property type="match status" value="1"/>
</dbReference>
<evidence type="ECO:0000256" key="12">
    <source>
        <dbReference type="SAM" id="MobiDB-lite"/>
    </source>
</evidence>
<dbReference type="PROSITE" id="PS50011">
    <property type="entry name" value="PROTEIN_KINASE_DOM"/>
    <property type="match status" value="1"/>
</dbReference>
<keyword evidence="15" id="KW-1185">Reference proteome</keyword>
<feature type="binding site" evidence="10">
    <location>
        <position position="44"/>
    </location>
    <ligand>
        <name>ATP</name>
        <dbReference type="ChEBI" id="CHEBI:30616"/>
    </ligand>
</feature>
<feature type="region of interest" description="Disordered" evidence="12">
    <location>
        <begin position="341"/>
        <end position="372"/>
    </location>
</feature>
<gene>
    <name evidence="14" type="ORF">TRFO_10495</name>
</gene>
<feature type="domain" description="Protein kinase" evidence="13">
    <location>
        <begin position="15"/>
        <end position="316"/>
    </location>
</feature>
<dbReference type="GO" id="GO:0032968">
    <property type="term" value="P:positive regulation of transcription elongation by RNA polymerase II"/>
    <property type="evidence" value="ECO:0007669"/>
    <property type="project" value="TreeGrafter"/>
</dbReference>
<evidence type="ECO:0000256" key="8">
    <source>
        <dbReference type="ARBA" id="ARBA00047811"/>
    </source>
</evidence>
<dbReference type="InterPro" id="IPR017441">
    <property type="entry name" value="Protein_kinase_ATP_BS"/>
</dbReference>
<sequence>MFLRKAGFKPIKELYDIISVVGKGAYGEVYKARSLKTFETVAMKKINRKNSGSEGFPVTTFREIMLLKSLNHPNVANLIEIITDTNYDVYLVFEYTEYDLDYLLRRVKLSIEQVKSFMRQMLFGLYAIHQRYIFHRDLKPQNILVKNNNVIQIADFGLAKQISPNQKERMTPTVITIYYRPLELFFTAPKYTQQVDIWSLGCIFFEMMTNRQLFVTKNVVKENNDEANEMAVVQQIFTICGYPDDNDWPGWRDLPKASLYLNMKDNSKLQTGNLERYLTKELPPQYQEAKPILLGMLQFNPEKRLSIEEILTNPYLHSIQDSLEPQNIPLITMPTRSDKMEARAQAQANATTTTNTKNMRPPPTLPPKIINQ</sequence>
<evidence type="ECO:0000256" key="1">
    <source>
        <dbReference type="ARBA" id="ARBA00006485"/>
    </source>
</evidence>
<dbReference type="InterPro" id="IPR000719">
    <property type="entry name" value="Prot_kinase_dom"/>
</dbReference>
<dbReference type="EC" id="2.7.11.22" evidence="2"/>
<dbReference type="GO" id="GO:0008353">
    <property type="term" value="F:RNA polymerase II CTD heptapeptide repeat kinase activity"/>
    <property type="evidence" value="ECO:0007669"/>
    <property type="project" value="TreeGrafter"/>
</dbReference>
<dbReference type="VEuPathDB" id="TrichDB:TRFO_10495"/>
<dbReference type="InterPro" id="IPR050108">
    <property type="entry name" value="CDK"/>
</dbReference>
<keyword evidence="5 10" id="KW-0547">Nucleotide-binding</keyword>
<dbReference type="Pfam" id="PF00069">
    <property type="entry name" value="Pkinase"/>
    <property type="match status" value="1"/>
</dbReference>
<evidence type="ECO:0000313" key="14">
    <source>
        <dbReference type="EMBL" id="OHS95585.1"/>
    </source>
</evidence>
<evidence type="ECO:0000256" key="7">
    <source>
        <dbReference type="ARBA" id="ARBA00022840"/>
    </source>
</evidence>
<evidence type="ECO:0000256" key="6">
    <source>
        <dbReference type="ARBA" id="ARBA00022777"/>
    </source>
</evidence>
<comment type="catalytic activity">
    <reaction evidence="9">
        <text>L-seryl-[protein] + ATP = O-phospho-L-seryl-[protein] + ADP + H(+)</text>
        <dbReference type="Rhea" id="RHEA:17989"/>
        <dbReference type="Rhea" id="RHEA-COMP:9863"/>
        <dbReference type="Rhea" id="RHEA-COMP:11604"/>
        <dbReference type="ChEBI" id="CHEBI:15378"/>
        <dbReference type="ChEBI" id="CHEBI:29999"/>
        <dbReference type="ChEBI" id="CHEBI:30616"/>
        <dbReference type="ChEBI" id="CHEBI:83421"/>
        <dbReference type="ChEBI" id="CHEBI:456216"/>
        <dbReference type="EC" id="2.7.11.22"/>
    </reaction>
</comment>
<dbReference type="PROSITE" id="PS00108">
    <property type="entry name" value="PROTEIN_KINASE_ST"/>
    <property type="match status" value="1"/>
</dbReference>